<protein>
    <submittedName>
        <fullName evidence="3">Uncharacterized protein</fullName>
    </submittedName>
</protein>
<evidence type="ECO:0000313" key="3">
    <source>
        <dbReference type="EMBL" id="MBB5326580.1"/>
    </source>
</evidence>
<accession>A0A9X0QAA0</accession>
<feature type="signal peptide" evidence="2">
    <location>
        <begin position="1"/>
        <end position="22"/>
    </location>
</feature>
<evidence type="ECO:0000313" key="4">
    <source>
        <dbReference type="Proteomes" id="UP000535182"/>
    </source>
</evidence>
<keyword evidence="4" id="KW-1185">Reference proteome</keyword>
<comment type="caution">
    <text evidence="3">The sequence shown here is derived from an EMBL/GenBank/DDBJ whole genome shotgun (WGS) entry which is preliminary data.</text>
</comment>
<dbReference type="RefSeq" id="WP_260697936.1">
    <property type="nucleotide sequence ID" value="NZ_JACHEB010000001.1"/>
</dbReference>
<feature type="compositionally biased region" description="Low complexity" evidence="1">
    <location>
        <begin position="73"/>
        <end position="84"/>
    </location>
</feature>
<organism evidence="3 4">
    <name type="scientific">Tunturiibacter gelidiferens</name>
    <dbReference type="NCBI Taxonomy" id="3069689"/>
    <lineage>
        <taxon>Bacteria</taxon>
        <taxon>Pseudomonadati</taxon>
        <taxon>Acidobacteriota</taxon>
        <taxon>Terriglobia</taxon>
        <taxon>Terriglobales</taxon>
        <taxon>Acidobacteriaceae</taxon>
        <taxon>Tunturiibacter</taxon>
    </lineage>
</organism>
<dbReference type="EMBL" id="JACHEB010000001">
    <property type="protein sequence ID" value="MBB5326580.1"/>
    <property type="molecule type" value="Genomic_DNA"/>
</dbReference>
<evidence type="ECO:0000256" key="2">
    <source>
        <dbReference type="SAM" id="SignalP"/>
    </source>
</evidence>
<reference evidence="3 4" key="1">
    <citation type="submission" date="2020-08" db="EMBL/GenBank/DDBJ databases">
        <title>Genomic Encyclopedia of Type Strains, Phase IV (KMG-V): Genome sequencing to study the core and pangenomes of soil and plant-associated prokaryotes.</title>
        <authorList>
            <person name="Whitman W."/>
        </authorList>
    </citation>
    <scope>NUCLEOTIDE SEQUENCE [LARGE SCALE GENOMIC DNA]</scope>
    <source>
        <strain evidence="3 4">X5P2</strain>
    </source>
</reference>
<name>A0A9X0QAA0_9BACT</name>
<feature type="region of interest" description="Disordered" evidence="1">
    <location>
        <begin position="73"/>
        <end position="104"/>
    </location>
</feature>
<feature type="chain" id="PRO_5040878323" evidence="2">
    <location>
        <begin position="23"/>
        <end position="326"/>
    </location>
</feature>
<evidence type="ECO:0000256" key="1">
    <source>
        <dbReference type="SAM" id="MobiDB-lite"/>
    </source>
</evidence>
<keyword evidence="2" id="KW-0732">Signal</keyword>
<dbReference type="Proteomes" id="UP000535182">
    <property type="component" value="Unassembled WGS sequence"/>
</dbReference>
<dbReference type="AlphaFoldDB" id="A0A9X0QAA0"/>
<gene>
    <name evidence="3" type="ORF">HDF14_000174</name>
</gene>
<sequence length="326" mass="35523">MDSALRLFFLIAILCAALPVSAQQPTQLETLPDAPSQVFLAAANPPTEVASSSSLNSSDPFDYSFYPSGYAPQNSAQDSAAQAAKNGDHPKPSQPVVLDANGNPIPLERQQPKRILGFMPNFRSVSAGSTPHPPGWKYNFTVATHQAFDYSSFIFLGLTSLSAEALNEHSDLGKGIGGFYSYTWRGFLDKTDGTYLSAWLLPSLLHEDTRFYPLGHGHSIVMRELYVISRQAVAQTYGGRQTPNIAGLGGKVLTQVISRSYYPAGSTDFGTLAEKFGFSVMRDVIFTNIREFYPDIAAHYIRKHREKAARMAASDAGQSSTQTGNH</sequence>
<proteinExistence type="predicted"/>